<dbReference type="SUPFAM" id="SSF52172">
    <property type="entry name" value="CheY-like"/>
    <property type="match status" value="1"/>
</dbReference>
<feature type="domain" description="Response regulatory" evidence="10">
    <location>
        <begin position="12"/>
        <end position="128"/>
    </location>
</feature>
<feature type="coiled-coil region" evidence="8">
    <location>
        <begin position="130"/>
        <end position="186"/>
    </location>
</feature>
<evidence type="ECO:0000256" key="2">
    <source>
        <dbReference type="ARBA" id="ARBA00012438"/>
    </source>
</evidence>
<evidence type="ECO:0000256" key="5">
    <source>
        <dbReference type="ARBA" id="ARBA00022777"/>
    </source>
</evidence>
<keyword evidence="12" id="KW-1185">Reference proteome</keyword>
<dbReference type="EMBL" id="MLAW01000057">
    <property type="protein sequence ID" value="OJJ18146.1"/>
    <property type="molecule type" value="Genomic_DNA"/>
</dbReference>
<dbReference type="InterPro" id="IPR001789">
    <property type="entry name" value="Sig_transdc_resp-reg_receiver"/>
</dbReference>
<dbReference type="Gene3D" id="3.30.565.10">
    <property type="entry name" value="Histidine kinase-like ATPase, C-terminal domain"/>
    <property type="match status" value="1"/>
</dbReference>
<dbReference type="InterPro" id="IPR003594">
    <property type="entry name" value="HATPase_dom"/>
</dbReference>
<keyword evidence="8" id="KW-0175">Coiled coil</keyword>
<keyword evidence="6" id="KW-0902">Two-component regulatory system</keyword>
<keyword evidence="4" id="KW-0808">Transferase</keyword>
<comment type="caution">
    <text evidence="11">The sequence shown here is derived from an EMBL/GenBank/DDBJ whole genome shotgun (WGS) entry which is preliminary data.</text>
</comment>
<protein>
    <recommendedName>
        <fullName evidence="2">histidine kinase</fullName>
        <ecNumber evidence="2">2.7.13.3</ecNumber>
    </recommendedName>
</protein>
<dbReference type="PANTHER" id="PTHR43047">
    <property type="entry name" value="TWO-COMPONENT HISTIDINE PROTEIN KINASE"/>
    <property type="match status" value="1"/>
</dbReference>
<dbReference type="SMART" id="SM00387">
    <property type="entry name" value="HATPase_c"/>
    <property type="match status" value="1"/>
</dbReference>
<accession>A0A1L9QKY2</accession>
<dbReference type="SUPFAM" id="SSF47384">
    <property type="entry name" value="Homodimeric domain of signal transducing histidine kinase"/>
    <property type="match status" value="1"/>
</dbReference>
<evidence type="ECO:0000259" key="10">
    <source>
        <dbReference type="PROSITE" id="PS50110"/>
    </source>
</evidence>
<evidence type="ECO:0000313" key="12">
    <source>
        <dbReference type="Proteomes" id="UP000183940"/>
    </source>
</evidence>
<dbReference type="PRINTS" id="PR00344">
    <property type="entry name" value="BCTRLSENSOR"/>
</dbReference>
<name>A0A1L9QKY2_9CYAN</name>
<dbReference type="Pfam" id="PF00072">
    <property type="entry name" value="Response_reg"/>
    <property type="match status" value="1"/>
</dbReference>
<dbReference type="GO" id="GO:0000155">
    <property type="term" value="F:phosphorelay sensor kinase activity"/>
    <property type="evidence" value="ECO:0007669"/>
    <property type="project" value="InterPro"/>
</dbReference>
<keyword evidence="5 11" id="KW-0418">Kinase</keyword>
<evidence type="ECO:0000256" key="6">
    <source>
        <dbReference type="ARBA" id="ARBA00023012"/>
    </source>
</evidence>
<dbReference type="Gene3D" id="1.10.287.130">
    <property type="match status" value="1"/>
</dbReference>
<dbReference type="GO" id="GO:0005886">
    <property type="term" value="C:plasma membrane"/>
    <property type="evidence" value="ECO:0007669"/>
    <property type="project" value="TreeGrafter"/>
</dbReference>
<evidence type="ECO:0000256" key="1">
    <source>
        <dbReference type="ARBA" id="ARBA00000085"/>
    </source>
</evidence>
<dbReference type="Proteomes" id="UP000183940">
    <property type="component" value="Unassembled WGS sequence"/>
</dbReference>
<organism evidence="11 12">
    <name type="scientific">Roseofilum reptotaenium AO1-A</name>
    <dbReference type="NCBI Taxonomy" id="1925591"/>
    <lineage>
        <taxon>Bacteria</taxon>
        <taxon>Bacillati</taxon>
        <taxon>Cyanobacteriota</taxon>
        <taxon>Cyanophyceae</taxon>
        <taxon>Desertifilales</taxon>
        <taxon>Desertifilaceae</taxon>
        <taxon>Roseofilum</taxon>
    </lineage>
</organism>
<reference evidence="11" key="1">
    <citation type="submission" date="2016-10" db="EMBL/GenBank/DDBJ databases">
        <title>CRISPR-Cas defence system in Roseofilum reptotaenium: evidence of a bacteriophage-cyanobacterium arms race in the coral black band disease.</title>
        <authorList>
            <person name="Buerger P."/>
            <person name="Wood-Charlson E.M."/>
            <person name="Weynberg K.D."/>
            <person name="Willis B."/>
            <person name="Van Oppen M.J."/>
        </authorList>
    </citation>
    <scope>NUCLEOTIDE SEQUENCE [LARGE SCALE GENOMIC DNA]</scope>
    <source>
        <strain evidence="11">AO1-A</strain>
    </source>
</reference>
<dbReference type="InterPro" id="IPR004358">
    <property type="entry name" value="Sig_transdc_His_kin-like_C"/>
</dbReference>
<dbReference type="PROSITE" id="PS50109">
    <property type="entry name" value="HIS_KIN"/>
    <property type="match status" value="1"/>
</dbReference>
<evidence type="ECO:0000256" key="8">
    <source>
        <dbReference type="SAM" id="Coils"/>
    </source>
</evidence>
<dbReference type="PANTHER" id="PTHR43047:SF72">
    <property type="entry name" value="OSMOSENSING HISTIDINE PROTEIN KINASE SLN1"/>
    <property type="match status" value="1"/>
</dbReference>
<dbReference type="STRING" id="1925591.BI308_22555"/>
<sequence>MNFNSIDPEPGNILVVDDTPANLQLLIRILSEQGYKVRPVPNGRLVFQGIHREYPDLILLDIQMPEMDGYEVCQKLKADERTRDIPVIFISALNDVFDKVKAFEIGGVDYMTKPFQAAEVLARVKTHIMLSKLQKKLQEKTEIQDRKLQEKTITLENTVKQLERTNRQLESTNFQLGNNLEELKKAQLQLVQSEKMATLGQLVAGVAHEINNPIGFIDGNIKYAFEYIQDLIRLVDLYQNEGPDRDEQIQEYIKEIELDFLVEDLPKTITSMKNGADRIRNISKSLRTFSRRDSDRKANFKIHEGIDSTLLILKYRLKETGERPKIEVLKEYGDVPEINCFPGKLNQVFMNLLSNAIDALDEALQNPSHSQPQRITIKTEVGAEKDQIIVWIEDNGIGMAEAIQKKVFDHLFTTKGVGKGTGLGLSISREIIEEQHGGKIWFESEFGKGTKFAISLPLS</sequence>
<dbReference type="Pfam" id="PF02518">
    <property type="entry name" value="HATPase_c"/>
    <property type="match status" value="1"/>
</dbReference>
<dbReference type="InterPro" id="IPR005467">
    <property type="entry name" value="His_kinase_dom"/>
</dbReference>
<evidence type="ECO:0000256" key="7">
    <source>
        <dbReference type="PROSITE-ProRule" id="PRU00169"/>
    </source>
</evidence>
<dbReference type="InterPro" id="IPR036890">
    <property type="entry name" value="HATPase_C_sf"/>
</dbReference>
<evidence type="ECO:0000256" key="4">
    <source>
        <dbReference type="ARBA" id="ARBA00022679"/>
    </source>
</evidence>
<dbReference type="GO" id="GO:0009927">
    <property type="term" value="F:histidine phosphotransfer kinase activity"/>
    <property type="evidence" value="ECO:0007669"/>
    <property type="project" value="TreeGrafter"/>
</dbReference>
<evidence type="ECO:0000259" key="9">
    <source>
        <dbReference type="PROSITE" id="PS50109"/>
    </source>
</evidence>
<dbReference type="Gene3D" id="3.40.50.2300">
    <property type="match status" value="1"/>
</dbReference>
<dbReference type="CDD" id="cd00082">
    <property type="entry name" value="HisKA"/>
    <property type="match status" value="1"/>
</dbReference>
<evidence type="ECO:0000313" key="11">
    <source>
        <dbReference type="EMBL" id="OJJ18146.1"/>
    </source>
</evidence>
<feature type="modified residue" description="4-aspartylphosphate" evidence="7">
    <location>
        <position position="61"/>
    </location>
</feature>
<dbReference type="AlphaFoldDB" id="A0A1L9QKY2"/>
<evidence type="ECO:0000256" key="3">
    <source>
        <dbReference type="ARBA" id="ARBA00022553"/>
    </source>
</evidence>
<dbReference type="CDD" id="cd19920">
    <property type="entry name" value="REC_PA4781-like"/>
    <property type="match status" value="1"/>
</dbReference>
<proteinExistence type="predicted"/>
<dbReference type="SUPFAM" id="SSF55874">
    <property type="entry name" value="ATPase domain of HSP90 chaperone/DNA topoisomerase II/histidine kinase"/>
    <property type="match status" value="1"/>
</dbReference>
<feature type="domain" description="Histidine kinase" evidence="9">
    <location>
        <begin position="205"/>
        <end position="459"/>
    </location>
</feature>
<dbReference type="InterPro" id="IPR036097">
    <property type="entry name" value="HisK_dim/P_sf"/>
</dbReference>
<keyword evidence="3 7" id="KW-0597">Phosphoprotein</keyword>
<gene>
    <name evidence="11" type="ORF">BI308_22555</name>
</gene>
<comment type="catalytic activity">
    <reaction evidence="1">
        <text>ATP + protein L-histidine = ADP + protein N-phospho-L-histidine.</text>
        <dbReference type="EC" id="2.7.13.3"/>
    </reaction>
</comment>
<dbReference type="InterPro" id="IPR003661">
    <property type="entry name" value="HisK_dim/P_dom"/>
</dbReference>
<dbReference type="PROSITE" id="PS50110">
    <property type="entry name" value="RESPONSE_REGULATORY"/>
    <property type="match status" value="1"/>
</dbReference>
<dbReference type="InterPro" id="IPR011006">
    <property type="entry name" value="CheY-like_superfamily"/>
</dbReference>
<dbReference type="EC" id="2.7.13.3" evidence="2"/>
<dbReference type="SMART" id="SM00448">
    <property type="entry name" value="REC"/>
    <property type="match status" value="1"/>
</dbReference>